<accession>A0ABN8HRJ1</accession>
<name>A0ABN8HRJ1_9NEOP</name>
<keyword evidence="2" id="KW-1185">Reference proteome</keyword>
<dbReference type="Proteomes" id="UP000837857">
    <property type="component" value="Chromosome 1"/>
</dbReference>
<sequence length="87" mass="9836">MQRSFDQECALRAPSMGQRKCTHVEQLIAPWTWAQAENGTIHNKLVSRAVPKSQQLARPLNRAGQSPNHSPDPLFTSYTTEHCFGFK</sequence>
<proteinExistence type="predicted"/>
<reference evidence="1" key="1">
    <citation type="submission" date="2022-03" db="EMBL/GenBank/DDBJ databases">
        <authorList>
            <person name="Martin H S."/>
        </authorList>
    </citation>
    <scope>NUCLEOTIDE SEQUENCE</scope>
</reference>
<organism evidence="1 2">
    <name type="scientific">Iphiclides podalirius</name>
    <name type="common">scarce swallowtail</name>
    <dbReference type="NCBI Taxonomy" id="110791"/>
    <lineage>
        <taxon>Eukaryota</taxon>
        <taxon>Metazoa</taxon>
        <taxon>Ecdysozoa</taxon>
        <taxon>Arthropoda</taxon>
        <taxon>Hexapoda</taxon>
        <taxon>Insecta</taxon>
        <taxon>Pterygota</taxon>
        <taxon>Neoptera</taxon>
        <taxon>Endopterygota</taxon>
        <taxon>Lepidoptera</taxon>
        <taxon>Glossata</taxon>
        <taxon>Ditrysia</taxon>
        <taxon>Papilionoidea</taxon>
        <taxon>Papilionidae</taxon>
        <taxon>Papilioninae</taxon>
        <taxon>Iphiclides</taxon>
    </lineage>
</organism>
<gene>
    <name evidence="1" type="ORF">IPOD504_LOCUS832</name>
</gene>
<dbReference type="EMBL" id="OW152813">
    <property type="protein sequence ID" value="CAH2036080.1"/>
    <property type="molecule type" value="Genomic_DNA"/>
</dbReference>
<evidence type="ECO:0000313" key="1">
    <source>
        <dbReference type="EMBL" id="CAH2036080.1"/>
    </source>
</evidence>
<feature type="non-terminal residue" evidence="1">
    <location>
        <position position="1"/>
    </location>
</feature>
<evidence type="ECO:0000313" key="2">
    <source>
        <dbReference type="Proteomes" id="UP000837857"/>
    </source>
</evidence>
<protein>
    <submittedName>
        <fullName evidence="1">Uncharacterized protein</fullName>
    </submittedName>
</protein>